<dbReference type="RefSeq" id="WP_012167743.1">
    <property type="nucleotide sequence ID" value="NC_009929.1"/>
</dbReference>
<dbReference type="KEGG" id="amr:AM1_D0131"/>
<proteinExistence type="predicted"/>
<feature type="signal peptide" evidence="1">
    <location>
        <begin position="1"/>
        <end position="22"/>
    </location>
</feature>
<keyword evidence="3" id="KW-1185">Reference proteome</keyword>
<evidence type="ECO:0000313" key="3">
    <source>
        <dbReference type="Proteomes" id="UP000000268"/>
    </source>
</evidence>
<reference evidence="2 3" key="1">
    <citation type="journal article" date="2008" name="Proc. Natl. Acad. Sci. U.S.A.">
        <title>Niche adaptation and genome expansion in the chlorophyll d-producing cyanobacterium Acaryochloris marina.</title>
        <authorList>
            <person name="Swingley W.D."/>
            <person name="Chen M."/>
            <person name="Cheung P.C."/>
            <person name="Conrad A.L."/>
            <person name="Dejesa L.C."/>
            <person name="Hao J."/>
            <person name="Honchak B.M."/>
            <person name="Karbach L.E."/>
            <person name="Kurdoglu A."/>
            <person name="Lahiri S."/>
            <person name="Mastrian S.D."/>
            <person name="Miyashita H."/>
            <person name="Page L."/>
            <person name="Ramakrishna P."/>
            <person name="Satoh S."/>
            <person name="Sattley W.M."/>
            <person name="Shimada Y."/>
            <person name="Taylor H.L."/>
            <person name="Tomo T."/>
            <person name="Tsuchiya T."/>
            <person name="Wang Z.T."/>
            <person name="Raymond J."/>
            <person name="Mimuro M."/>
            <person name="Blankenship R.E."/>
            <person name="Touchman J.W."/>
        </authorList>
    </citation>
    <scope>NUCLEOTIDE SEQUENCE [LARGE SCALE GENOMIC DNA]</scope>
    <source>
        <strain evidence="3">MBIC 11017</strain>
        <plasmid evidence="3">Plasmid pREB4</plasmid>
    </source>
</reference>
<evidence type="ECO:0000256" key="1">
    <source>
        <dbReference type="SAM" id="SignalP"/>
    </source>
</evidence>
<evidence type="ECO:0000313" key="2">
    <source>
        <dbReference type="EMBL" id="ABW32626.1"/>
    </source>
</evidence>
<sequence length="238" mass="26390">MALRFILFSLLIMGGYTSNSFAQLSTQKTLDIYRYHGLKPAIGQASKDGIFQDFKLQSDNLAKIWADPDAEQHEGLDNSWVKSFIDRQGTLPHLSIQFSREGYGANISIAPKGLIPERLPKQGLLTFEARSSDPVCIGLRLMERDGEVWGYGNPGLEYQPLCVSPNQEWTPLKVPLSARHPGWFHFTHSGNVDLGNQTLDADILALVTLELGLKGEGHLIPGQAVLDIRDIRVQPDSP</sequence>
<evidence type="ECO:0008006" key="4">
    <source>
        <dbReference type="Google" id="ProtNLM"/>
    </source>
</evidence>
<dbReference type="AlphaFoldDB" id="A8ZNP0"/>
<keyword evidence="2" id="KW-0614">Plasmid</keyword>
<organism evidence="2 3">
    <name type="scientific">Acaryochloris marina (strain MBIC 11017)</name>
    <dbReference type="NCBI Taxonomy" id="329726"/>
    <lineage>
        <taxon>Bacteria</taxon>
        <taxon>Bacillati</taxon>
        <taxon>Cyanobacteriota</taxon>
        <taxon>Cyanophyceae</taxon>
        <taxon>Acaryochloridales</taxon>
        <taxon>Acaryochloridaceae</taxon>
        <taxon>Acaryochloris</taxon>
    </lineage>
</organism>
<dbReference type="EMBL" id="CP000841">
    <property type="protein sequence ID" value="ABW32626.1"/>
    <property type="molecule type" value="Genomic_DNA"/>
</dbReference>
<dbReference type="Proteomes" id="UP000000268">
    <property type="component" value="Plasmid pREB4"/>
</dbReference>
<keyword evidence="1" id="KW-0732">Signal</keyword>
<feature type="chain" id="PRO_5002733851" description="NADH:ubiquinone oxidoreductase intermediate-associated protein 30 domain-containing protein" evidence="1">
    <location>
        <begin position="23"/>
        <end position="238"/>
    </location>
</feature>
<gene>
    <name evidence="2" type="ordered locus">AM1_D0131</name>
</gene>
<geneLocation type="plasmid" evidence="2 3">
    <name>pREB4</name>
</geneLocation>
<protein>
    <recommendedName>
        <fullName evidence="4">NADH:ubiquinone oxidoreductase intermediate-associated protein 30 domain-containing protein</fullName>
    </recommendedName>
</protein>
<dbReference type="HOGENOM" id="CLU_1163861_0_0_3"/>
<accession>A8ZNP0</accession>
<name>A8ZNP0_ACAM1</name>